<organism evidence="2 3">
    <name type="scientific">Deinandra increscens subsp. villosa</name>
    <dbReference type="NCBI Taxonomy" id="3103831"/>
    <lineage>
        <taxon>Eukaryota</taxon>
        <taxon>Viridiplantae</taxon>
        <taxon>Streptophyta</taxon>
        <taxon>Embryophyta</taxon>
        <taxon>Tracheophyta</taxon>
        <taxon>Spermatophyta</taxon>
        <taxon>Magnoliopsida</taxon>
        <taxon>eudicotyledons</taxon>
        <taxon>Gunneridae</taxon>
        <taxon>Pentapetalae</taxon>
        <taxon>asterids</taxon>
        <taxon>campanulids</taxon>
        <taxon>Asterales</taxon>
        <taxon>Asteraceae</taxon>
        <taxon>Asteroideae</taxon>
        <taxon>Heliantheae alliance</taxon>
        <taxon>Madieae</taxon>
        <taxon>Madiinae</taxon>
        <taxon>Deinandra</taxon>
    </lineage>
</organism>
<sequence>MQNQQQQIIDFAPSFSCYSSDGSITSTAIAKVIHEEQAARLLHENNEEVEYYEEYPFEFSLLSINEEETDSRGWTVFNPENDDEIIDASSAVTTVPLAKLFIGEPEESSSSSYSSTESEESESLRSTRSGSSSLPGVTKCKKSSSTGSGSGSGSKRWIFRYLLRRSNSEGKQPKKADSPKLKRISGEVSKTGGRWKAETPVHEQFYVQRRAENESGKRKSFLPYRKNLVGLVGMGKMLPF</sequence>
<name>A0AAP0C8U5_9ASTR</name>
<dbReference type="InterPro" id="IPR012442">
    <property type="entry name" value="DUF1645_plant"/>
</dbReference>
<reference evidence="2 3" key="1">
    <citation type="submission" date="2024-04" db="EMBL/GenBank/DDBJ databases">
        <title>The reference genome of an endangered Asteraceae, Deinandra increscens subsp. villosa, native to the Central Coast of California.</title>
        <authorList>
            <person name="Guilliams M."/>
            <person name="Hasenstab-Lehman K."/>
            <person name="Meyer R."/>
            <person name="Mcevoy S."/>
        </authorList>
    </citation>
    <scope>NUCLEOTIDE SEQUENCE [LARGE SCALE GENOMIC DNA]</scope>
    <source>
        <tissue evidence="2">Leaf</tissue>
    </source>
</reference>
<feature type="compositionally biased region" description="Basic and acidic residues" evidence="1">
    <location>
        <begin position="168"/>
        <end position="180"/>
    </location>
</feature>
<dbReference type="PANTHER" id="PTHR33095:SF123">
    <property type="entry name" value="HMG BOX DOMAIN-CONTAINING PROTEIN"/>
    <property type="match status" value="1"/>
</dbReference>
<dbReference type="PANTHER" id="PTHR33095">
    <property type="entry name" value="OS07G0619500 PROTEIN"/>
    <property type="match status" value="1"/>
</dbReference>
<dbReference type="AlphaFoldDB" id="A0AAP0C8U5"/>
<dbReference type="Pfam" id="PF07816">
    <property type="entry name" value="DUF1645"/>
    <property type="match status" value="1"/>
</dbReference>
<feature type="region of interest" description="Disordered" evidence="1">
    <location>
        <begin position="106"/>
        <end position="153"/>
    </location>
</feature>
<dbReference type="Proteomes" id="UP001408789">
    <property type="component" value="Unassembled WGS sequence"/>
</dbReference>
<comment type="caution">
    <text evidence="2">The sequence shown here is derived from an EMBL/GenBank/DDBJ whole genome shotgun (WGS) entry which is preliminary data.</text>
</comment>
<feature type="compositionally biased region" description="Low complexity" evidence="1">
    <location>
        <begin position="124"/>
        <end position="135"/>
    </location>
</feature>
<evidence type="ECO:0000256" key="1">
    <source>
        <dbReference type="SAM" id="MobiDB-lite"/>
    </source>
</evidence>
<gene>
    <name evidence="2" type="ORF">SSX86_029043</name>
</gene>
<proteinExistence type="predicted"/>
<evidence type="ECO:0000313" key="2">
    <source>
        <dbReference type="EMBL" id="KAK9052414.1"/>
    </source>
</evidence>
<keyword evidence="3" id="KW-1185">Reference proteome</keyword>
<evidence type="ECO:0000313" key="3">
    <source>
        <dbReference type="Proteomes" id="UP001408789"/>
    </source>
</evidence>
<feature type="region of interest" description="Disordered" evidence="1">
    <location>
        <begin position="168"/>
        <end position="195"/>
    </location>
</feature>
<protein>
    <submittedName>
        <fullName evidence="2">Uncharacterized protein</fullName>
    </submittedName>
</protein>
<accession>A0AAP0C8U5</accession>
<dbReference type="EMBL" id="JBCNJP010000027">
    <property type="protein sequence ID" value="KAK9052414.1"/>
    <property type="molecule type" value="Genomic_DNA"/>
</dbReference>